<organism evidence="1 2">
    <name type="scientific">Aquatica leii</name>
    <dbReference type="NCBI Taxonomy" id="1421715"/>
    <lineage>
        <taxon>Eukaryota</taxon>
        <taxon>Metazoa</taxon>
        <taxon>Ecdysozoa</taxon>
        <taxon>Arthropoda</taxon>
        <taxon>Hexapoda</taxon>
        <taxon>Insecta</taxon>
        <taxon>Pterygota</taxon>
        <taxon>Neoptera</taxon>
        <taxon>Endopterygota</taxon>
        <taxon>Coleoptera</taxon>
        <taxon>Polyphaga</taxon>
        <taxon>Elateriformia</taxon>
        <taxon>Elateroidea</taxon>
        <taxon>Lampyridae</taxon>
        <taxon>Luciolinae</taxon>
        <taxon>Aquatica</taxon>
    </lineage>
</organism>
<accession>A0AAN7SKE0</accession>
<dbReference type="Proteomes" id="UP001353858">
    <property type="component" value="Unassembled WGS sequence"/>
</dbReference>
<proteinExistence type="predicted"/>
<keyword evidence="2" id="KW-1185">Reference proteome</keyword>
<comment type="caution">
    <text evidence="1">The sequence shown here is derived from an EMBL/GenBank/DDBJ whole genome shotgun (WGS) entry which is preliminary data.</text>
</comment>
<sequence>MLVIKVDIKNKVKQNKAHEQSVQYDDSEETSNLRKNTRFRRRPIYLNDLHLCDKENLLAGLSVGQLVSEIYSVIKFQDGIPLVPTSWIRNDNRCRFCEWPAFNSQSTINKAIINLTTPDKSSNWTKHKILRIFCSAESYQSGREKLRLAETILDIDSSDKEIIKNSRHASMQEESARLIQMYMIVDTPTQNA</sequence>
<dbReference type="EMBL" id="JARPUR010000001">
    <property type="protein sequence ID" value="KAK4886562.1"/>
    <property type="molecule type" value="Genomic_DNA"/>
</dbReference>
<gene>
    <name evidence="1" type="ORF">RN001_002833</name>
</gene>
<evidence type="ECO:0000313" key="2">
    <source>
        <dbReference type="Proteomes" id="UP001353858"/>
    </source>
</evidence>
<reference evidence="2" key="1">
    <citation type="submission" date="2023-01" db="EMBL/GenBank/DDBJ databases">
        <title>Key to firefly adult light organ development and bioluminescence: homeobox transcription factors regulate luciferase expression and transportation to peroxisome.</title>
        <authorList>
            <person name="Fu X."/>
        </authorList>
    </citation>
    <scope>NUCLEOTIDE SEQUENCE [LARGE SCALE GENOMIC DNA]</scope>
</reference>
<protein>
    <submittedName>
        <fullName evidence="1">Uncharacterized protein</fullName>
    </submittedName>
</protein>
<dbReference type="AlphaFoldDB" id="A0AAN7SKE0"/>
<evidence type="ECO:0000313" key="1">
    <source>
        <dbReference type="EMBL" id="KAK4886562.1"/>
    </source>
</evidence>
<name>A0AAN7SKE0_9COLE</name>